<comment type="caution">
    <text evidence="13">The sequence shown here is derived from an EMBL/GenBank/DDBJ whole genome shotgun (WGS) entry which is preliminary data.</text>
</comment>
<keyword evidence="5 10" id="KW-1133">Transmembrane helix</keyword>
<evidence type="ECO:0000256" key="1">
    <source>
        <dbReference type="ARBA" id="ARBA00004308"/>
    </source>
</evidence>
<keyword evidence="4 11" id="KW-0732">Signal</keyword>
<dbReference type="Pfam" id="PF02157">
    <property type="entry name" value="Man-6-P_recep"/>
    <property type="match status" value="1"/>
</dbReference>
<sequence length="378" mass="41235">MRFTSLPSALLLGLALHLGVEGAGLEDKKPKPADPCTISSTTGSFFDLRPLSIQPLEEGKKPAKNAKTDSWHARGYDYKGNFTLNVCAPVVEEVKEVVGIDKNHWQNVSAFYEFDGKKYSVGQQAGNLTLRGRKLVLEYTNGSPCGAKNKKRSWDDDDDADDNKSIRRKSSIISFHCEKDPLATASASYVGTDPEECAYFFEVRSQAACGGSEPAKQTIGPGAVFAIIGIIAIMVYFLGGVFYQRNVAHARGWRQLPNYSFWAGIGNFIKVSGQKCFMRSKYQVFPRVASVRDGTAILPTMEDIFTIATSSCSRCLPTHRGYSALSISANGNSGNAGNDGRGGSGRDRGVSANESGRRHSGSEDENRLIDQLDEEWDD</sequence>
<feature type="domain" description="MRH" evidence="12">
    <location>
        <begin position="34"/>
        <end position="211"/>
    </location>
</feature>
<dbReference type="GO" id="GO:0005770">
    <property type="term" value="C:late endosome"/>
    <property type="evidence" value="ECO:0007669"/>
    <property type="project" value="TreeGrafter"/>
</dbReference>
<name>W9CM79_SCLBF</name>
<keyword evidence="3 10" id="KW-0812">Transmembrane</keyword>
<evidence type="ECO:0000256" key="4">
    <source>
        <dbReference type="ARBA" id="ARBA00022729"/>
    </source>
</evidence>
<gene>
    <name evidence="13" type="ORF">SBOR_2720</name>
</gene>
<dbReference type="Proteomes" id="UP000019487">
    <property type="component" value="Unassembled WGS sequence"/>
</dbReference>
<dbReference type="SUPFAM" id="SSF50911">
    <property type="entry name" value="Mannose 6-phosphate receptor domain"/>
    <property type="match status" value="1"/>
</dbReference>
<evidence type="ECO:0000259" key="12">
    <source>
        <dbReference type="PROSITE" id="PS51914"/>
    </source>
</evidence>
<dbReference type="FunFam" id="2.70.130.10:FF:000024">
    <property type="entry name" value="Putative vacuolar sorting receptor"/>
    <property type="match status" value="1"/>
</dbReference>
<dbReference type="GO" id="GO:0000139">
    <property type="term" value="C:Golgi membrane"/>
    <property type="evidence" value="ECO:0007669"/>
    <property type="project" value="UniProtKB-SubCell"/>
</dbReference>
<evidence type="ECO:0000256" key="6">
    <source>
        <dbReference type="ARBA" id="ARBA00023136"/>
    </source>
</evidence>
<dbReference type="PROSITE" id="PS51914">
    <property type="entry name" value="MRH"/>
    <property type="match status" value="1"/>
</dbReference>
<keyword evidence="7" id="KW-1015">Disulfide bond</keyword>
<dbReference type="HOGENOM" id="CLU_064145_0_0_1"/>
<feature type="region of interest" description="Disordered" evidence="9">
    <location>
        <begin position="333"/>
        <end position="378"/>
    </location>
</feature>
<dbReference type="GO" id="GO:0010008">
    <property type="term" value="C:endosome membrane"/>
    <property type="evidence" value="ECO:0007669"/>
    <property type="project" value="UniProtKB-SubCell"/>
</dbReference>
<comment type="subcellular location">
    <subcellularLocation>
        <location evidence="1">Endomembrane system</location>
    </subcellularLocation>
</comment>
<dbReference type="GO" id="GO:0007034">
    <property type="term" value="P:vacuolar transport"/>
    <property type="evidence" value="ECO:0007669"/>
    <property type="project" value="TreeGrafter"/>
</dbReference>
<keyword evidence="2" id="KW-0813">Transport</keyword>
<dbReference type="InterPro" id="IPR009011">
    <property type="entry name" value="Man6P_isomerase_rcpt-bd_dom_sf"/>
</dbReference>
<evidence type="ECO:0000256" key="10">
    <source>
        <dbReference type="SAM" id="Phobius"/>
    </source>
</evidence>
<dbReference type="InterPro" id="IPR044865">
    <property type="entry name" value="MRH_dom"/>
</dbReference>
<dbReference type="PANTHER" id="PTHR15071:SF0">
    <property type="entry name" value="MANNOSE 6-PHOSPHATE RECEPTOR-LIKE PROTEIN 1"/>
    <property type="match status" value="1"/>
</dbReference>
<accession>W9CM79</accession>
<organism evidence="13 14">
    <name type="scientific">Sclerotinia borealis (strain F-4128)</name>
    <dbReference type="NCBI Taxonomy" id="1432307"/>
    <lineage>
        <taxon>Eukaryota</taxon>
        <taxon>Fungi</taxon>
        <taxon>Dikarya</taxon>
        <taxon>Ascomycota</taxon>
        <taxon>Pezizomycotina</taxon>
        <taxon>Leotiomycetes</taxon>
        <taxon>Helotiales</taxon>
        <taxon>Sclerotiniaceae</taxon>
        <taxon>Sclerotinia</taxon>
    </lineage>
</organism>
<dbReference type="OrthoDB" id="4504960at2759"/>
<evidence type="ECO:0000256" key="9">
    <source>
        <dbReference type="SAM" id="MobiDB-lite"/>
    </source>
</evidence>
<feature type="transmembrane region" description="Helical" evidence="10">
    <location>
        <begin position="222"/>
        <end position="243"/>
    </location>
</feature>
<dbReference type="STRING" id="1432307.W9CM79"/>
<evidence type="ECO:0000313" key="14">
    <source>
        <dbReference type="Proteomes" id="UP000019487"/>
    </source>
</evidence>
<reference evidence="13 14" key="1">
    <citation type="journal article" date="2014" name="Genome Announc.">
        <title>Draft genome sequence of Sclerotinia borealis, a psychrophilic plant pathogenic fungus.</title>
        <authorList>
            <person name="Mardanov A.V."/>
            <person name="Beletsky A.V."/>
            <person name="Kadnikov V.V."/>
            <person name="Ignatov A.N."/>
            <person name="Ravin N.V."/>
        </authorList>
    </citation>
    <scope>NUCLEOTIDE SEQUENCE [LARGE SCALE GENOMIC DNA]</scope>
    <source>
        <strain evidence="14">F-4157</strain>
    </source>
</reference>
<feature type="signal peptide" evidence="11">
    <location>
        <begin position="1"/>
        <end position="22"/>
    </location>
</feature>
<dbReference type="InterPro" id="IPR028927">
    <property type="entry name" value="Man-6-P_rcpt"/>
</dbReference>
<evidence type="ECO:0000256" key="7">
    <source>
        <dbReference type="ARBA" id="ARBA00023157"/>
    </source>
</evidence>
<dbReference type="EMBL" id="AYSA01000116">
    <property type="protein sequence ID" value="ESZ96926.1"/>
    <property type="molecule type" value="Genomic_DNA"/>
</dbReference>
<keyword evidence="6 10" id="KW-0472">Membrane</keyword>
<protein>
    <recommendedName>
        <fullName evidence="12">MRH domain-containing protein</fullName>
    </recommendedName>
</protein>
<evidence type="ECO:0000256" key="8">
    <source>
        <dbReference type="ARBA" id="ARBA00023180"/>
    </source>
</evidence>
<proteinExistence type="predicted"/>
<evidence type="ECO:0000256" key="11">
    <source>
        <dbReference type="SAM" id="SignalP"/>
    </source>
</evidence>
<keyword evidence="14" id="KW-1185">Reference proteome</keyword>
<keyword evidence="8" id="KW-0325">Glycoprotein</keyword>
<dbReference type="Gene3D" id="2.70.130.10">
    <property type="entry name" value="Mannose-6-phosphate receptor binding domain"/>
    <property type="match status" value="1"/>
</dbReference>
<evidence type="ECO:0000313" key="13">
    <source>
        <dbReference type="EMBL" id="ESZ96926.1"/>
    </source>
</evidence>
<dbReference type="AlphaFoldDB" id="W9CM79"/>
<evidence type="ECO:0000256" key="2">
    <source>
        <dbReference type="ARBA" id="ARBA00022448"/>
    </source>
</evidence>
<feature type="compositionally biased region" description="Basic and acidic residues" evidence="9">
    <location>
        <begin position="344"/>
        <end position="370"/>
    </location>
</feature>
<evidence type="ECO:0000256" key="3">
    <source>
        <dbReference type="ARBA" id="ARBA00022692"/>
    </source>
</evidence>
<feature type="chain" id="PRO_5004918628" description="MRH domain-containing protein" evidence="11">
    <location>
        <begin position="23"/>
        <end position="378"/>
    </location>
</feature>
<dbReference type="PANTHER" id="PTHR15071">
    <property type="entry name" value="MANNOSE-6-PHOSPHATE RECEPTOR FAMILY MEMBER"/>
    <property type="match status" value="1"/>
</dbReference>
<evidence type="ECO:0000256" key="5">
    <source>
        <dbReference type="ARBA" id="ARBA00022989"/>
    </source>
</evidence>